<evidence type="ECO:0000313" key="2">
    <source>
        <dbReference type="EMBL" id="EME36354.1"/>
    </source>
</evidence>
<name>M2YCK1_9MICC</name>
<dbReference type="InterPro" id="IPR028973">
    <property type="entry name" value="PhnB-like"/>
</dbReference>
<dbReference type="Pfam" id="PF06983">
    <property type="entry name" value="3-dmu-9_3-mt"/>
    <property type="match status" value="1"/>
</dbReference>
<dbReference type="InterPro" id="IPR009725">
    <property type="entry name" value="3_dmu_93_MTrfase"/>
</dbReference>
<protein>
    <recommendedName>
        <fullName evidence="1">PhnB-like domain-containing protein</fullName>
    </recommendedName>
</protein>
<accession>M2YCK1</accession>
<evidence type="ECO:0000259" key="1">
    <source>
        <dbReference type="Pfam" id="PF06983"/>
    </source>
</evidence>
<dbReference type="AlphaFoldDB" id="M2YCK1"/>
<dbReference type="EMBL" id="ANHZ02000015">
    <property type="protein sequence ID" value="EME36354.1"/>
    <property type="molecule type" value="Genomic_DNA"/>
</dbReference>
<proteinExistence type="predicted"/>
<sequence length="137" mass="14978">MAARLSPFIMFFGENHGQAETALSTWVSAFPDSEVLELSRWSEDDENEVAGTISQGLIRVAGTTVRASDSAFDHGFPLTPAVSMFVELDTQDQVRAAHEALLDGGTELMPLGEYPFSPAFVWLQDRWGVNWQISAAG</sequence>
<comment type="caution">
    <text evidence="2">The sequence shown here is derived from an EMBL/GenBank/DDBJ whole genome shotgun (WGS) entry which is preliminary data.</text>
</comment>
<keyword evidence="3" id="KW-1185">Reference proteome</keyword>
<organism evidence="2 3">
    <name type="scientific">Kocuria palustris PEL</name>
    <dbReference type="NCBI Taxonomy" id="1236550"/>
    <lineage>
        <taxon>Bacteria</taxon>
        <taxon>Bacillati</taxon>
        <taxon>Actinomycetota</taxon>
        <taxon>Actinomycetes</taxon>
        <taxon>Micrococcales</taxon>
        <taxon>Micrococcaceae</taxon>
        <taxon>Kocuria</taxon>
    </lineage>
</organism>
<dbReference type="PANTHER" id="PTHR33990:SF4">
    <property type="entry name" value="PHNB-LIKE DOMAIN-CONTAINING PROTEIN"/>
    <property type="match status" value="1"/>
</dbReference>
<dbReference type="CDD" id="cd06588">
    <property type="entry name" value="PhnB_like"/>
    <property type="match status" value="1"/>
</dbReference>
<dbReference type="Gene3D" id="3.30.720.100">
    <property type="match status" value="1"/>
</dbReference>
<dbReference type="PIRSF" id="PIRSF021700">
    <property type="entry name" value="3_dmu_93_MTrfase"/>
    <property type="match status" value="1"/>
</dbReference>
<dbReference type="PANTHER" id="PTHR33990">
    <property type="entry name" value="PROTEIN YJDN-RELATED"/>
    <property type="match status" value="1"/>
</dbReference>
<dbReference type="InterPro" id="IPR029068">
    <property type="entry name" value="Glyas_Bleomycin-R_OHBP_Dase"/>
</dbReference>
<dbReference type="SUPFAM" id="SSF54593">
    <property type="entry name" value="Glyoxalase/Bleomycin resistance protein/Dihydroxybiphenyl dioxygenase"/>
    <property type="match status" value="1"/>
</dbReference>
<dbReference type="STRING" id="71999.KPaMU14_03295"/>
<gene>
    <name evidence="2" type="ORF">C884_00522</name>
</gene>
<reference evidence="2 3" key="1">
    <citation type="journal article" date="2014" name="Genome Announc.">
        <title>Draft Genome Sequence of Kocuria palustris PEL.</title>
        <authorList>
            <person name="Sharma G."/>
            <person name="Khatri I."/>
            <person name="Subramanian S."/>
        </authorList>
    </citation>
    <scope>NUCLEOTIDE SEQUENCE [LARGE SCALE GENOMIC DNA]</scope>
    <source>
        <strain evidence="2 3">PEL</strain>
    </source>
</reference>
<dbReference type="RefSeq" id="WP_006214944.1">
    <property type="nucleotide sequence ID" value="NZ_ANHZ02000015.1"/>
</dbReference>
<evidence type="ECO:0000313" key="3">
    <source>
        <dbReference type="Proteomes" id="UP000009877"/>
    </source>
</evidence>
<feature type="domain" description="PhnB-like" evidence="1">
    <location>
        <begin position="5"/>
        <end position="133"/>
    </location>
</feature>
<dbReference type="Proteomes" id="UP000009877">
    <property type="component" value="Unassembled WGS sequence"/>
</dbReference>
<dbReference type="Gene3D" id="3.30.720.110">
    <property type="match status" value="1"/>
</dbReference>